<dbReference type="RefSeq" id="WP_129237837.1">
    <property type="nucleotide sequence ID" value="NZ_CP035464.1"/>
</dbReference>
<feature type="transmembrane region" description="Helical" evidence="1">
    <location>
        <begin position="205"/>
        <end position="225"/>
    </location>
</feature>
<evidence type="ECO:0000313" key="2">
    <source>
        <dbReference type="EMBL" id="QAY33343.1"/>
    </source>
</evidence>
<keyword evidence="1" id="KW-1133">Transmembrane helix</keyword>
<name>A0A4P6DTM9_9BIFI</name>
<proteinExistence type="predicted"/>
<feature type="transmembrane region" description="Helical" evidence="1">
    <location>
        <begin position="108"/>
        <end position="130"/>
    </location>
</feature>
<feature type="transmembrane region" description="Helical" evidence="1">
    <location>
        <begin position="32"/>
        <end position="61"/>
    </location>
</feature>
<feature type="transmembrane region" description="Helical" evidence="1">
    <location>
        <begin position="67"/>
        <end position="87"/>
    </location>
</feature>
<reference evidence="2 3" key="1">
    <citation type="submission" date="2019-01" db="EMBL/GenBank/DDBJ databases">
        <title>Complete genome sequence of Bifidobacterium gallinarum CACC 514.</title>
        <authorList>
            <person name="Jung M."/>
        </authorList>
    </citation>
    <scope>NUCLEOTIDE SEQUENCE [LARGE SCALE GENOMIC DNA]</scope>
    <source>
        <strain evidence="2 3">CACC 514</strain>
    </source>
</reference>
<evidence type="ECO:0000313" key="3">
    <source>
        <dbReference type="Proteomes" id="UP000293589"/>
    </source>
</evidence>
<dbReference type="KEGG" id="bgx:ESN35_07935"/>
<organism evidence="2 3">
    <name type="scientific">Bifidobacterium pullorum subsp. gallinarum</name>
    <dbReference type="NCBI Taxonomy" id="78344"/>
    <lineage>
        <taxon>Bacteria</taxon>
        <taxon>Bacillati</taxon>
        <taxon>Actinomycetota</taxon>
        <taxon>Actinomycetes</taxon>
        <taxon>Bifidobacteriales</taxon>
        <taxon>Bifidobacteriaceae</taxon>
        <taxon>Bifidobacterium</taxon>
    </lineage>
</organism>
<sequence>MGDRGLLRGVGIRGDGPARRTRRIAWMRERRWIAMGVVVAVVALVLDMLLAGVGHLLGGIVAPDHDMLYWLCSFTLATSAVASWSMFRFLICQGVSRRTIVTTQFAGNACIAAAVGAVLTVVAVVDIVVIRVPAWQIFVGRAEMIARYPYTLSWNPRYLSDEFGRTAVPMPRINWLVLTLAVFAFLMMAAMIGQTLGELAARLQVRGVLAALAVAFVVALLYGWLVPSGIRDTVDRLLAFMMGVYQRGVGMGWEFAYSLWPLLGSMVVVSLLCHGIMAAHSPTGGSSRHRGDGVTITTEVSAYRTRDDGSVSGFAMLAA</sequence>
<protein>
    <submittedName>
        <fullName evidence="2">Uncharacterized protein</fullName>
    </submittedName>
</protein>
<dbReference type="EMBL" id="CP035464">
    <property type="protein sequence ID" value="QAY33343.1"/>
    <property type="molecule type" value="Genomic_DNA"/>
</dbReference>
<accession>A0A4P6DTM9</accession>
<dbReference type="Proteomes" id="UP000293589">
    <property type="component" value="Chromosome"/>
</dbReference>
<evidence type="ECO:0000256" key="1">
    <source>
        <dbReference type="SAM" id="Phobius"/>
    </source>
</evidence>
<feature type="transmembrane region" description="Helical" evidence="1">
    <location>
        <begin position="259"/>
        <end position="280"/>
    </location>
</feature>
<keyword evidence="1" id="KW-0812">Transmembrane</keyword>
<feature type="transmembrane region" description="Helical" evidence="1">
    <location>
        <begin position="173"/>
        <end position="193"/>
    </location>
</feature>
<dbReference type="AlphaFoldDB" id="A0A4P6DTM9"/>
<keyword evidence="1" id="KW-0472">Membrane</keyword>
<gene>
    <name evidence="2" type="ORF">ESN35_07935</name>
</gene>
<dbReference type="STRING" id="78344.BIGA_1361"/>